<dbReference type="EMBL" id="PFAJ01000023">
    <property type="protein sequence ID" value="PIR97380.1"/>
    <property type="molecule type" value="Genomic_DNA"/>
</dbReference>
<evidence type="ECO:0000313" key="3">
    <source>
        <dbReference type="Proteomes" id="UP000230557"/>
    </source>
</evidence>
<accession>A0A2H0VGE9</accession>
<proteinExistence type="predicted"/>
<dbReference type="InterPro" id="IPR005135">
    <property type="entry name" value="Endo/exonuclease/phosphatase"/>
</dbReference>
<evidence type="ECO:0000259" key="1">
    <source>
        <dbReference type="Pfam" id="PF03372"/>
    </source>
</evidence>
<name>A0A2H0VGE9_9BACT</name>
<gene>
    <name evidence="2" type="ORF">COT91_01815</name>
</gene>
<comment type="caution">
    <text evidence="2">The sequence shown here is derived from an EMBL/GenBank/DDBJ whole genome shotgun (WGS) entry which is preliminary data.</text>
</comment>
<dbReference type="InterPro" id="IPR036691">
    <property type="entry name" value="Endo/exonu/phosph_ase_sf"/>
</dbReference>
<dbReference type="Pfam" id="PF03372">
    <property type="entry name" value="Exo_endo_phos"/>
    <property type="match status" value="1"/>
</dbReference>
<dbReference type="GO" id="GO:0003824">
    <property type="term" value="F:catalytic activity"/>
    <property type="evidence" value="ECO:0007669"/>
    <property type="project" value="InterPro"/>
</dbReference>
<protein>
    <recommendedName>
        <fullName evidence="1">Endonuclease/exonuclease/phosphatase domain-containing protein</fullName>
    </recommendedName>
</protein>
<organism evidence="2 3">
    <name type="scientific">Candidatus Doudnabacteria bacterium CG10_big_fil_rev_8_21_14_0_10_41_10</name>
    <dbReference type="NCBI Taxonomy" id="1974551"/>
    <lineage>
        <taxon>Bacteria</taxon>
        <taxon>Candidatus Doudnaibacteriota</taxon>
    </lineage>
</organism>
<feature type="domain" description="Endonuclease/exonuclease/phosphatase" evidence="1">
    <location>
        <begin position="16"/>
        <end position="244"/>
    </location>
</feature>
<dbReference type="Proteomes" id="UP000230557">
    <property type="component" value="Unassembled WGS sequence"/>
</dbReference>
<dbReference type="AlphaFoldDB" id="A0A2H0VGE9"/>
<reference evidence="3" key="1">
    <citation type="submission" date="2017-09" db="EMBL/GenBank/DDBJ databases">
        <title>Depth-based differentiation of microbial function through sediment-hosted aquifers and enrichment of novel symbionts in the deep terrestrial subsurface.</title>
        <authorList>
            <person name="Probst A.J."/>
            <person name="Ladd B."/>
            <person name="Jarett J.K."/>
            <person name="Geller-Mcgrath D.E."/>
            <person name="Sieber C.M.K."/>
            <person name="Emerson J.B."/>
            <person name="Anantharaman K."/>
            <person name="Thomas B.C."/>
            <person name="Malmstrom R."/>
            <person name="Stieglmeier M."/>
            <person name="Klingl A."/>
            <person name="Woyke T."/>
            <person name="Ryan C.M."/>
            <person name="Banfield J.F."/>
        </authorList>
    </citation>
    <scope>NUCLEOTIDE SEQUENCE [LARGE SCALE GENOMIC DNA]</scope>
</reference>
<dbReference type="Gene3D" id="3.60.10.10">
    <property type="entry name" value="Endonuclease/exonuclease/phosphatase"/>
    <property type="match status" value="1"/>
</dbReference>
<dbReference type="SUPFAM" id="SSF56219">
    <property type="entry name" value="DNase I-like"/>
    <property type="match status" value="1"/>
</dbReference>
<sequence>MLIKFFNLNTWKGKYIKDIIKHVKKKKYDLINFQEVAGGIHSYTTKDNFADYKKAFPMNSELVIRGRNTGDKTSYFGNATFYNNGWKLLRKEVVWMQKKVLAVTEAVTNPIDYPYNFYSLLLQSGRRKFYLINTHLIWESNPNESRRRENVNQILVNYIKTLKHPFILSGDFNITANNPTVEKLDSLANNLLTKNKIKNTLNLRVHTARKKIPKPGLAVDFIYVSKHFKQKNLKVHKKLDLSDHFGIETELDFVNHS</sequence>
<evidence type="ECO:0000313" key="2">
    <source>
        <dbReference type="EMBL" id="PIR97380.1"/>
    </source>
</evidence>